<evidence type="ECO:0000313" key="1">
    <source>
        <dbReference type="EMBL" id="CAK9011327.1"/>
    </source>
</evidence>
<proteinExistence type="predicted"/>
<comment type="caution">
    <text evidence="1">The sequence shown here is derived from an EMBL/GenBank/DDBJ whole genome shotgun (WGS) entry which is preliminary data.</text>
</comment>
<protein>
    <submittedName>
        <fullName evidence="1">Uncharacterized protein</fullName>
    </submittedName>
</protein>
<evidence type="ECO:0000313" key="2">
    <source>
        <dbReference type="Proteomes" id="UP001642484"/>
    </source>
</evidence>
<reference evidence="1 2" key="1">
    <citation type="submission" date="2024-02" db="EMBL/GenBank/DDBJ databases">
        <authorList>
            <person name="Chen Y."/>
            <person name="Shah S."/>
            <person name="Dougan E. K."/>
            <person name="Thang M."/>
            <person name="Chan C."/>
        </authorList>
    </citation>
    <scope>NUCLEOTIDE SEQUENCE [LARGE SCALE GENOMIC DNA]</scope>
</reference>
<keyword evidence="2" id="KW-1185">Reference proteome</keyword>
<gene>
    <name evidence="1" type="ORF">CCMP2556_LOCUS10400</name>
</gene>
<name>A0ABP0JAD6_9DINO</name>
<dbReference type="Proteomes" id="UP001642484">
    <property type="component" value="Unassembled WGS sequence"/>
</dbReference>
<sequence>MGIAYSALGWGFGMAFGVWEWRYFVKLPLPEGPLPLEGKREDLYFPAGDSLGLKLRNGRGGLEVKRRQQIGETAAAELWSKSIHQGCLTADGQLDVESCAHQLGVDPEELAPSGQTWPPVRVRKQRRHTELGEEVECLFLAERADGSVLAERYLSVSVESMRLEEVLRVTREPRKVKLPDGAIIAGYPQMVQCIAERARAAPDELK</sequence>
<organism evidence="1 2">
    <name type="scientific">Durusdinium trenchii</name>
    <dbReference type="NCBI Taxonomy" id="1381693"/>
    <lineage>
        <taxon>Eukaryota</taxon>
        <taxon>Sar</taxon>
        <taxon>Alveolata</taxon>
        <taxon>Dinophyceae</taxon>
        <taxon>Suessiales</taxon>
        <taxon>Symbiodiniaceae</taxon>
        <taxon>Durusdinium</taxon>
    </lineage>
</organism>
<dbReference type="EMBL" id="CAXAMN010004880">
    <property type="protein sequence ID" value="CAK9011327.1"/>
    <property type="molecule type" value="Genomic_DNA"/>
</dbReference>
<accession>A0ABP0JAD6</accession>